<dbReference type="InterPro" id="IPR008271">
    <property type="entry name" value="Ser/Thr_kinase_AS"/>
</dbReference>
<keyword evidence="1" id="KW-0547">Nucleotide-binding</keyword>
<dbReference type="Gene3D" id="1.10.510.10">
    <property type="entry name" value="Transferase(Phosphotransferase) domain 1"/>
    <property type="match status" value="1"/>
</dbReference>
<feature type="domain" description="Protein kinase" evidence="4">
    <location>
        <begin position="150"/>
        <end position="428"/>
    </location>
</feature>
<keyword evidence="3" id="KW-0812">Transmembrane</keyword>
<comment type="caution">
    <text evidence="5">The sequence shown here is derived from an EMBL/GenBank/DDBJ whole genome shotgun (WGS) entry which is preliminary data.</text>
</comment>
<evidence type="ECO:0000256" key="1">
    <source>
        <dbReference type="ARBA" id="ARBA00022741"/>
    </source>
</evidence>
<evidence type="ECO:0000313" key="5">
    <source>
        <dbReference type="EMBL" id="KAF8412816.1"/>
    </source>
</evidence>
<dbReference type="EMBL" id="JABCRI010000001">
    <property type="protein sequence ID" value="KAF8412816.1"/>
    <property type="molecule type" value="Genomic_DNA"/>
</dbReference>
<evidence type="ECO:0000256" key="2">
    <source>
        <dbReference type="ARBA" id="ARBA00022840"/>
    </source>
</evidence>
<sequence>MMGIFRVSDSSSMASSHFTNKSLIRSRSAASLFVSFLFSHLSFCAASISATPPTPPLKVSGTHHSNPRIIIIVLTVLGIFITWGLLMAFLSFLRFRIRRKPKRVVDDAERGTVSGTPIVPNLPDSGEIFCEKNNFSVRRFSWNEIERLTMNFSRVIGEGGFSTVFLAYFTDSTLGALKIHSSSERLNRVFRQELEILLQVRHENIVKFLGYCDEREEGALLFEYVPKGSLQEKLHDRGSDHSVLSWRRRMSIAFQLAEAIEYLHDSCSPQIVHCDIKASNILLDEQLNCKLCDFGFAKMGFSSMVVPSSMNPVMGSPGYIDPHYLRTGIPSKKNDVYSFGVILLELITGIEAFCSEKEQLLTSIAGPILGDSKRVVEMADPRLAGEFDLEEAIAMASISVLCLRQQPSLRPSMAEILRTMREQISSFIDSTRGKTGDA</sequence>
<feature type="transmembrane region" description="Helical" evidence="3">
    <location>
        <begin position="68"/>
        <end position="93"/>
    </location>
</feature>
<protein>
    <recommendedName>
        <fullName evidence="4">Protein kinase domain-containing protein</fullName>
    </recommendedName>
</protein>
<dbReference type="PROSITE" id="PS00108">
    <property type="entry name" value="PROTEIN_KINASE_ST"/>
    <property type="match status" value="1"/>
</dbReference>
<dbReference type="Pfam" id="PF00069">
    <property type="entry name" value="Pkinase"/>
    <property type="match status" value="1"/>
</dbReference>
<dbReference type="SMART" id="SM00220">
    <property type="entry name" value="S_TKc"/>
    <property type="match status" value="1"/>
</dbReference>
<proteinExistence type="predicted"/>
<dbReference type="Proteomes" id="UP000655225">
    <property type="component" value="Unassembled WGS sequence"/>
</dbReference>
<dbReference type="AlphaFoldDB" id="A0A835DR12"/>
<keyword evidence="2" id="KW-0067">ATP-binding</keyword>
<evidence type="ECO:0000259" key="4">
    <source>
        <dbReference type="PROSITE" id="PS50011"/>
    </source>
</evidence>
<name>A0A835DR12_TETSI</name>
<gene>
    <name evidence="5" type="ORF">HHK36_000787</name>
</gene>
<evidence type="ECO:0000313" key="6">
    <source>
        <dbReference type="Proteomes" id="UP000655225"/>
    </source>
</evidence>
<organism evidence="5 6">
    <name type="scientific">Tetracentron sinense</name>
    <name type="common">Spur-leaf</name>
    <dbReference type="NCBI Taxonomy" id="13715"/>
    <lineage>
        <taxon>Eukaryota</taxon>
        <taxon>Viridiplantae</taxon>
        <taxon>Streptophyta</taxon>
        <taxon>Embryophyta</taxon>
        <taxon>Tracheophyta</taxon>
        <taxon>Spermatophyta</taxon>
        <taxon>Magnoliopsida</taxon>
        <taxon>Trochodendrales</taxon>
        <taxon>Trochodendraceae</taxon>
        <taxon>Tetracentron</taxon>
    </lineage>
</organism>
<dbReference type="CDD" id="cd14066">
    <property type="entry name" value="STKc_IRAK"/>
    <property type="match status" value="1"/>
</dbReference>
<dbReference type="SUPFAM" id="SSF56112">
    <property type="entry name" value="Protein kinase-like (PK-like)"/>
    <property type="match status" value="1"/>
</dbReference>
<dbReference type="OMA" id="KMMAAPA"/>
<dbReference type="GO" id="GO:0005524">
    <property type="term" value="F:ATP binding"/>
    <property type="evidence" value="ECO:0007669"/>
    <property type="project" value="UniProtKB-KW"/>
</dbReference>
<dbReference type="FunFam" id="1.10.510.10:FF:000095">
    <property type="entry name" value="protein STRUBBELIG-RECEPTOR FAMILY 8"/>
    <property type="match status" value="1"/>
</dbReference>
<dbReference type="PANTHER" id="PTHR47989">
    <property type="entry name" value="OS01G0750732 PROTEIN"/>
    <property type="match status" value="1"/>
</dbReference>
<dbReference type="PANTHER" id="PTHR47989:SF26">
    <property type="entry name" value="PROTEIN KINASE DOMAIN-CONTAINING PROTEIN"/>
    <property type="match status" value="1"/>
</dbReference>
<dbReference type="PROSITE" id="PS50011">
    <property type="entry name" value="PROTEIN_KINASE_DOM"/>
    <property type="match status" value="1"/>
</dbReference>
<dbReference type="InterPro" id="IPR000719">
    <property type="entry name" value="Prot_kinase_dom"/>
</dbReference>
<reference evidence="5 6" key="1">
    <citation type="submission" date="2020-04" db="EMBL/GenBank/DDBJ databases">
        <title>Plant Genome Project.</title>
        <authorList>
            <person name="Zhang R.-G."/>
        </authorList>
    </citation>
    <scope>NUCLEOTIDE SEQUENCE [LARGE SCALE GENOMIC DNA]</scope>
    <source>
        <strain evidence="5">YNK0</strain>
        <tissue evidence="5">Leaf</tissue>
    </source>
</reference>
<evidence type="ECO:0000256" key="3">
    <source>
        <dbReference type="SAM" id="Phobius"/>
    </source>
</evidence>
<accession>A0A835DR12</accession>
<keyword evidence="6" id="KW-1185">Reference proteome</keyword>
<keyword evidence="3" id="KW-0472">Membrane</keyword>
<dbReference type="Gene3D" id="3.30.200.20">
    <property type="entry name" value="Phosphorylase Kinase, domain 1"/>
    <property type="match status" value="1"/>
</dbReference>
<keyword evidence="3" id="KW-1133">Transmembrane helix</keyword>
<dbReference type="GO" id="GO:0004672">
    <property type="term" value="F:protein kinase activity"/>
    <property type="evidence" value="ECO:0007669"/>
    <property type="project" value="InterPro"/>
</dbReference>
<dbReference type="OrthoDB" id="339325at2759"/>
<dbReference type="InterPro" id="IPR011009">
    <property type="entry name" value="Kinase-like_dom_sf"/>
</dbReference>